<dbReference type="PROSITE" id="PS51387">
    <property type="entry name" value="FAD_PCMH"/>
    <property type="match status" value="1"/>
</dbReference>
<name>A0A1F5L2V5_PENAI</name>
<evidence type="ECO:0000259" key="4">
    <source>
        <dbReference type="PROSITE" id="PS51387"/>
    </source>
</evidence>
<reference evidence="5 6" key="1">
    <citation type="journal article" date="2016" name="Sci. Rep.">
        <title>Penicillium arizonense, a new, genome sequenced fungal species, reveals a high chemical diversity in secreted metabolites.</title>
        <authorList>
            <person name="Grijseels S."/>
            <person name="Nielsen J.C."/>
            <person name="Randelovic M."/>
            <person name="Nielsen J."/>
            <person name="Nielsen K.F."/>
            <person name="Workman M."/>
            <person name="Frisvad J.C."/>
        </authorList>
    </citation>
    <scope>NUCLEOTIDE SEQUENCE [LARGE SCALE GENOMIC DNA]</scope>
    <source>
        <strain evidence="5 6">CBS 141311</strain>
    </source>
</reference>
<accession>A0A1F5L2V5</accession>
<comment type="caution">
    <text evidence="5">The sequence shown here is derived from an EMBL/GenBank/DDBJ whole genome shotgun (WGS) entry which is preliminary data.</text>
</comment>
<dbReference type="AlphaFoldDB" id="A0A1F5L2V5"/>
<keyword evidence="3" id="KW-0732">Signal</keyword>
<comment type="similarity">
    <text evidence="1">Belongs to the oxygen-dependent FAD-linked oxidoreductase family.</text>
</comment>
<dbReference type="InterPro" id="IPR012951">
    <property type="entry name" value="BBE"/>
</dbReference>
<dbReference type="Pfam" id="PF08031">
    <property type="entry name" value="BBE"/>
    <property type="match status" value="1"/>
</dbReference>
<evidence type="ECO:0000313" key="5">
    <source>
        <dbReference type="EMBL" id="OGE47563.1"/>
    </source>
</evidence>
<keyword evidence="2" id="KW-0560">Oxidoreductase</keyword>
<dbReference type="InterPro" id="IPR050432">
    <property type="entry name" value="FAD-linked_Oxidoreductases_BP"/>
</dbReference>
<dbReference type="InterPro" id="IPR016169">
    <property type="entry name" value="FAD-bd_PCMH_sub2"/>
</dbReference>
<dbReference type="InterPro" id="IPR006094">
    <property type="entry name" value="Oxid_FAD_bind_N"/>
</dbReference>
<dbReference type="RefSeq" id="XP_022483022.1">
    <property type="nucleotide sequence ID" value="XM_022637122.1"/>
</dbReference>
<evidence type="ECO:0000256" key="3">
    <source>
        <dbReference type="SAM" id="SignalP"/>
    </source>
</evidence>
<keyword evidence="6" id="KW-1185">Reference proteome</keyword>
<evidence type="ECO:0000256" key="2">
    <source>
        <dbReference type="ARBA" id="ARBA00023002"/>
    </source>
</evidence>
<gene>
    <name evidence="5" type="ORF">PENARI_c041G06712</name>
</gene>
<dbReference type="GO" id="GO:0016491">
    <property type="term" value="F:oxidoreductase activity"/>
    <property type="evidence" value="ECO:0007669"/>
    <property type="project" value="UniProtKB-KW"/>
</dbReference>
<dbReference type="Pfam" id="PF01565">
    <property type="entry name" value="FAD_binding_4"/>
    <property type="match status" value="1"/>
</dbReference>
<feature type="chain" id="PRO_5009519202" description="FAD-binding PCMH-type domain-containing protein" evidence="3">
    <location>
        <begin position="17"/>
        <end position="589"/>
    </location>
</feature>
<feature type="domain" description="FAD-binding PCMH-type" evidence="4">
    <location>
        <begin position="114"/>
        <end position="300"/>
    </location>
</feature>
<dbReference type="InterPro" id="IPR036318">
    <property type="entry name" value="FAD-bd_PCMH-like_sf"/>
</dbReference>
<dbReference type="GO" id="GO:0071949">
    <property type="term" value="F:FAD binding"/>
    <property type="evidence" value="ECO:0007669"/>
    <property type="project" value="InterPro"/>
</dbReference>
<dbReference type="Proteomes" id="UP000177622">
    <property type="component" value="Unassembled WGS sequence"/>
</dbReference>
<proteinExistence type="inferred from homology"/>
<dbReference type="OrthoDB" id="9983560at2759"/>
<sequence>MHKLFILYLFASIASAAPSTSHCRCRPHESCWPSKQKWSGLNDTIQGNLIAVRPVASVCHAAEFDQAACKDVTNNWSDSTWRAAQPGAGQWENWEAWPERHQTCYIGSAQNTACGQGRISLYSAKVQTASHVQKAVRFASTHNLRLAIKNSGHDFLGRSTAPGSLQILTNGMKDIKFVSNFMPVGAPKGKGEGKAVTLSAGVNLAELYKAVAEHNVTVIAGASHTVGAAGGYIQGGGHSPFGAWKGLASDNALEFEVVTADGNLVTANAYQNSDLFWALRGGGGGTFGVVVNVTVRTFPEVPVIVANVNITTSAGDPQFWNALTEWHAALPGLNNAGGSGYYFGIPDMPLNATISVSSVISLLMFPEHTDTSAIDRLYAPLVKSLQSMPGVTVQYGAFGLPTMNSTIQTMLLEGNADTTSGMTTLVSRLYSKDLLLSKDGPSRLSKTWSSLRFDPGQTFIGHVVAGGAVAANGNKIDSAVNPAWRKAVVHLLYSRSWNATTTLAQQHAIIKNATEVEIPLIRSVEGEDQMGAYLNEAHPYEPGFQRSFWGDNYPRLYTLKQKWDPKGLFIARKGVGSEDWDDAGLCLSN</sequence>
<dbReference type="SUPFAM" id="SSF56176">
    <property type="entry name" value="FAD-binding/transporter-associated domain-like"/>
    <property type="match status" value="1"/>
</dbReference>
<evidence type="ECO:0000313" key="6">
    <source>
        <dbReference type="Proteomes" id="UP000177622"/>
    </source>
</evidence>
<dbReference type="PANTHER" id="PTHR13878:SF155">
    <property type="entry name" value="ALCOHOL OXIDASE, PUTATIVE (AFU_ORTHOLOGUE AFUA_4G00430)-RELATED"/>
    <property type="match status" value="1"/>
</dbReference>
<feature type="signal peptide" evidence="3">
    <location>
        <begin position="1"/>
        <end position="16"/>
    </location>
</feature>
<protein>
    <recommendedName>
        <fullName evidence="4">FAD-binding PCMH-type domain-containing protein</fullName>
    </recommendedName>
</protein>
<evidence type="ECO:0000256" key="1">
    <source>
        <dbReference type="ARBA" id="ARBA00005466"/>
    </source>
</evidence>
<dbReference type="Gene3D" id="3.30.465.10">
    <property type="match status" value="2"/>
</dbReference>
<dbReference type="GeneID" id="34581856"/>
<dbReference type="STRING" id="1835702.A0A1F5L2V5"/>
<dbReference type="InterPro" id="IPR016166">
    <property type="entry name" value="FAD-bd_PCMH"/>
</dbReference>
<dbReference type="PANTHER" id="PTHR13878">
    <property type="entry name" value="GULONOLACTONE OXIDASE"/>
    <property type="match status" value="1"/>
</dbReference>
<organism evidence="5 6">
    <name type="scientific">Penicillium arizonense</name>
    <dbReference type="NCBI Taxonomy" id="1835702"/>
    <lineage>
        <taxon>Eukaryota</taxon>
        <taxon>Fungi</taxon>
        <taxon>Dikarya</taxon>
        <taxon>Ascomycota</taxon>
        <taxon>Pezizomycotina</taxon>
        <taxon>Eurotiomycetes</taxon>
        <taxon>Eurotiomycetidae</taxon>
        <taxon>Eurotiales</taxon>
        <taxon>Aspergillaceae</taxon>
        <taxon>Penicillium</taxon>
    </lineage>
</organism>
<dbReference type="EMBL" id="LXJU01000041">
    <property type="protein sequence ID" value="OGE47563.1"/>
    <property type="molecule type" value="Genomic_DNA"/>
</dbReference>